<dbReference type="PANTHER" id="PTHR34009:SF2">
    <property type="entry name" value="PROTEIN STAR"/>
    <property type="match status" value="1"/>
</dbReference>
<dbReference type="GO" id="GO:0016197">
    <property type="term" value="P:endosomal transport"/>
    <property type="evidence" value="ECO:0007669"/>
    <property type="project" value="TreeGrafter"/>
</dbReference>
<dbReference type="Gene3D" id="3.40.50.150">
    <property type="entry name" value="Vaccinia Virus protein VP39"/>
    <property type="match status" value="1"/>
</dbReference>
<dbReference type="GO" id="GO:0005794">
    <property type="term" value="C:Golgi apparatus"/>
    <property type="evidence" value="ECO:0007669"/>
    <property type="project" value="TreeGrafter"/>
</dbReference>
<evidence type="ECO:0000259" key="1">
    <source>
        <dbReference type="Pfam" id="PF05050"/>
    </source>
</evidence>
<dbReference type="Pfam" id="PF05050">
    <property type="entry name" value="Methyltransf_21"/>
    <property type="match status" value="1"/>
</dbReference>
<accession>A0A6C0IML3</accession>
<dbReference type="InterPro" id="IPR029063">
    <property type="entry name" value="SAM-dependent_MTases_sf"/>
</dbReference>
<dbReference type="EMBL" id="MN740221">
    <property type="protein sequence ID" value="QHT94438.1"/>
    <property type="molecule type" value="Genomic_DNA"/>
</dbReference>
<protein>
    <recommendedName>
        <fullName evidence="1">Methyltransferase FkbM domain-containing protein</fullName>
    </recommendedName>
</protein>
<dbReference type="NCBIfam" id="TIGR01444">
    <property type="entry name" value="fkbM_fam"/>
    <property type="match status" value="1"/>
</dbReference>
<feature type="domain" description="Methyltransferase FkbM" evidence="1">
    <location>
        <begin position="34"/>
        <end position="209"/>
    </location>
</feature>
<reference evidence="2" key="1">
    <citation type="journal article" date="2020" name="Nature">
        <title>Giant virus diversity and host interactions through global metagenomics.</title>
        <authorList>
            <person name="Schulz F."/>
            <person name="Roux S."/>
            <person name="Paez-Espino D."/>
            <person name="Jungbluth S."/>
            <person name="Walsh D.A."/>
            <person name="Denef V.J."/>
            <person name="McMahon K.D."/>
            <person name="Konstantinidis K.T."/>
            <person name="Eloe-Fadrosh E.A."/>
            <person name="Kyrpides N.C."/>
            <person name="Woyke T."/>
        </authorList>
    </citation>
    <scope>NUCLEOTIDE SEQUENCE</scope>
    <source>
        <strain evidence="2">GVMAG-M-3300024258-28</strain>
    </source>
</reference>
<dbReference type="GO" id="GO:0005789">
    <property type="term" value="C:endoplasmic reticulum membrane"/>
    <property type="evidence" value="ECO:0007669"/>
    <property type="project" value="TreeGrafter"/>
</dbReference>
<dbReference type="InterPro" id="IPR006342">
    <property type="entry name" value="FkbM_mtfrase"/>
</dbReference>
<evidence type="ECO:0000313" key="2">
    <source>
        <dbReference type="EMBL" id="QHT94438.1"/>
    </source>
</evidence>
<organism evidence="2">
    <name type="scientific">viral metagenome</name>
    <dbReference type="NCBI Taxonomy" id="1070528"/>
    <lineage>
        <taxon>unclassified sequences</taxon>
        <taxon>metagenomes</taxon>
        <taxon>organismal metagenomes</taxon>
    </lineage>
</organism>
<dbReference type="InterPro" id="IPR053202">
    <property type="entry name" value="EGF_Rcpt_Signaling_Reg"/>
</dbReference>
<dbReference type="SUPFAM" id="SSF53335">
    <property type="entry name" value="S-adenosyl-L-methionine-dependent methyltransferases"/>
    <property type="match status" value="1"/>
</dbReference>
<proteinExistence type="predicted"/>
<sequence length="251" mass="29174">MSYPHSTSCGEIGLILHIILDNIIEYKEDGVFVEVGANDGKTGSFTYNLAKIGWTGINIEPVPRLYKECVENHRDHKNVININCGIGEKNEELEIYDAGTLSTIDEETYKNYKTIGQFQNMCKENDKHLVKVRIMDEVLKEEKIENIDVVVVDVEGYEEKVLSGFSIEDYSPKILIIEIGDQYEEFIKNENIREKFKRLRKYFKEKNYSLLVNDIVDNVYVRNDIYSELNNNFKTGIRKLVKYAQFDDSKI</sequence>
<name>A0A6C0IML3_9ZZZZ</name>
<dbReference type="GO" id="GO:0006888">
    <property type="term" value="P:endoplasmic reticulum to Golgi vesicle-mediated transport"/>
    <property type="evidence" value="ECO:0007669"/>
    <property type="project" value="TreeGrafter"/>
</dbReference>
<dbReference type="PANTHER" id="PTHR34009">
    <property type="entry name" value="PROTEIN STAR"/>
    <property type="match status" value="1"/>
</dbReference>
<dbReference type="AlphaFoldDB" id="A0A6C0IML3"/>
<dbReference type="GO" id="GO:0031902">
    <property type="term" value="C:late endosome membrane"/>
    <property type="evidence" value="ECO:0007669"/>
    <property type="project" value="TreeGrafter"/>
</dbReference>
<dbReference type="GO" id="GO:0005886">
    <property type="term" value="C:plasma membrane"/>
    <property type="evidence" value="ECO:0007669"/>
    <property type="project" value="TreeGrafter"/>
</dbReference>